<dbReference type="OrthoDB" id="7473872at2"/>
<comment type="caution">
    <text evidence="1">The sequence shown here is derived from an EMBL/GenBank/DDBJ whole genome shotgun (WGS) entry which is preliminary data.</text>
</comment>
<dbReference type="EMBL" id="QHHQ01000005">
    <property type="protein sequence ID" value="RAH99194.1"/>
    <property type="molecule type" value="Genomic_DNA"/>
</dbReference>
<evidence type="ECO:0000313" key="1">
    <source>
        <dbReference type="EMBL" id="RAH99194.1"/>
    </source>
</evidence>
<accession>A0A8B2NI20</accession>
<proteinExistence type="predicted"/>
<keyword evidence="2" id="KW-1185">Reference proteome</keyword>
<gene>
    <name evidence="1" type="ORF">DLJ53_21855</name>
</gene>
<reference evidence="1 2" key="1">
    <citation type="submission" date="2018-05" db="EMBL/GenBank/DDBJ databases">
        <title>Acuticoccus sediminis sp. nov., isolated from deep-sea sediment of Indian Ocean.</title>
        <authorList>
            <person name="Liu X."/>
            <person name="Lai Q."/>
            <person name="Du Y."/>
            <person name="Sun F."/>
            <person name="Zhang X."/>
            <person name="Wang S."/>
            <person name="Shao Z."/>
        </authorList>
    </citation>
    <scope>NUCLEOTIDE SEQUENCE [LARGE SCALE GENOMIC DNA]</scope>
    <source>
        <strain evidence="1 2">PTG4-2</strain>
    </source>
</reference>
<protein>
    <submittedName>
        <fullName evidence="1">Uncharacterized protein</fullName>
    </submittedName>
</protein>
<dbReference type="RefSeq" id="WP_111349259.1">
    <property type="nucleotide sequence ID" value="NZ_QHHQ01000005.1"/>
</dbReference>
<dbReference type="Proteomes" id="UP000249590">
    <property type="component" value="Unassembled WGS sequence"/>
</dbReference>
<name>A0A8B2NI20_9HYPH</name>
<dbReference type="AlphaFoldDB" id="A0A8B2NI20"/>
<evidence type="ECO:0000313" key="2">
    <source>
        <dbReference type="Proteomes" id="UP000249590"/>
    </source>
</evidence>
<sequence length="114" mass="12353">MASRLTGELTFSALGSHVIMVFDFNAICEIEDEFDMSVSELQDTLQAPRMKMIRSIFRIGLSRHHPDITDRKAGEIIGDIGIQRAAGLIGEAFSAAFPKAEATGMTEARPPASA</sequence>
<organism evidence="1 2">
    <name type="scientific">Acuticoccus sediminis</name>
    <dbReference type="NCBI Taxonomy" id="2184697"/>
    <lineage>
        <taxon>Bacteria</taxon>
        <taxon>Pseudomonadati</taxon>
        <taxon>Pseudomonadota</taxon>
        <taxon>Alphaproteobacteria</taxon>
        <taxon>Hyphomicrobiales</taxon>
        <taxon>Amorphaceae</taxon>
        <taxon>Acuticoccus</taxon>
    </lineage>
</organism>